<gene>
    <name evidence="2" type="ORF">Pflav_019890</name>
</gene>
<dbReference type="EMBL" id="AP022870">
    <property type="protein sequence ID" value="BCB75579.1"/>
    <property type="molecule type" value="Genomic_DNA"/>
</dbReference>
<evidence type="ECO:0000313" key="3">
    <source>
        <dbReference type="Proteomes" id="UP000502508"/>
    </source>
</evidence>
<dbReference type="AlphaFoldDB" id="A0A6F8XP58"/>
<evidence type="ECO:0000256" key="1">
    <source>
        <dbReference type="SAM" id="MobiDB-lite"/>
    </source>
</evidence>
<dbReference type="RefSeq" id="WP_173035444.1">
    <property type="nucleotide sequence ID" value="NZ_AP022870.1"/>
</dbReference>
<name>A0A6F8XP58_9ACTN</name>
<sequence>MTGPRCRAEVAPCGEHLQRRGQLLPDRPAALGQAGPIMAAGVAHREREDPDGQQRPGELHRGRLRATPTATASALTSVQAAIIRRLDMITSPRPYDGPAA</sequence>
<reference evidence="2 3" key="2">
    <citation type="submission" date="2020-03" db="EMBL/GenBank/DDBJ databases">
        <authorList>
            <person name="Ichikawa N."/>
            <person name="Kimura A."/>
            <person name="Kitahashi Y."/>
            <person name="Uohara A."/>
        </authorList>
    </citation>
    <scope>NUCLEOTIDE SEQUENCE [LARGE SCALE GENOMIC DNA]</scope>
    <source>
        <strain evidence="2 3">NBRC 107702</strain>
    </source>
</reference>
<proteinExistence type="predicted"/>
<feature type="region of interest" description="Disordered" evidence="1">
    <location>
        <begin position="40"/>
        <end position="72"/>
    </location>
</feature>
<protein>
    <submittedName>
        <fullName evidence="2">Uncharacterized protein</fullName>
    </submittedName>
</protein>
<keyword evidence="3" id="KW-1185">Reference proteome</keyword>
<accession>A0A6F8XP58</accession>
<organism evidence="2 3">
    <name type="scientific">Phytohabitans flavus</name>
    <dbReference type="NCBI Taxonomy" id="1076124"/>
    <lineage>
        <taxon>Bacteria</taxon>
        <taxon>Bacillati</taxon>
        <taxon>Actinomycetota</taxon>
        <taxon>Actinomycetes</taxon>
        <taxon>Micromonosporales</taxon>
        <taxon>Micromonosporaceae</taxon>
    </lineage>
</organism>
<evidence type="ECO:0000313" key="2">
    <source>
        <dbReference type="EMBL" id="BCB75579.1"/>
    </source>
</evidence>
<feature type="compositionally biased region" description="Basic and acidic residues" evidence="1">
    <location>
        <begin position="43"/>
        <end position="61"/>
    </location>
</feature>
<reference evidence="2 3" key="1">
    <citation type="submission" date="2020-03" db="EMBL/GenBank/DDBJ databases">
        <title>Whole genome shotgun sequence of Phytohabitans flavus NBRC 107702.</title>
        <authorList>
            <person name="Komaki H."/>
            <person name="Tamura T."/>
        </authorList>
    </citation>
    <scope>NUCLEOTIDE SEQUENCE [LARGE SCALE GENOMIC DNA]</scope>
    <source>
        <strain evidence="2 3">NBRC 107702</strain>
    </source>
</reference>
<dbReference type="Proteomes" id="UP000502508">
    <property type="component" value="Chromosome"/>
</dbReference>
<dbReference type="KEGG" id="pfla:Pflav_019890"/>